<keyword evidence="9" id="KW-0418">Kinase</keyword>
<organism evidence="9">
    <name type="scientific">Roseomonas gilardii</name>
    <dbReference type="NCBI Taxonomy" id="257708"/>
    <lineage>
        <taxon>Bacteria</taxon>
        <taxon>Pseudomonadati</taxon>
        <taxon>Pseudomonadota</taxon>
        <taxon>Alphaproteobacteria</taxon>
        <taxon>Acetobacterales</taxon>
        <taxon>Roseomonadaceae</taxon>
        <taxon>Roseomonas</taxon>
    </lineage>
</organism>
<dbReference type="SUPFAM" id="SSF52172">
    <property type="entry name" value="CheY-like"/>
    <property type="match status" value="1"/>
</dbReference>
<proteinExistence type="predicted"/>
<evidence type="ECO:0000256" key="1">
    <source>
        <dbReference type="ARBA" id="ARBA00022553"/>
    </source>
</evidence>
<dbReference type="PANTHER" id="PTHR48111">
    <property type="entry name" value="REGULATOR OF RPOS"/>
    <property type="match status" value="1"/>
</dbReference>
<feature type="domain" description="ANTAR" evidence="8">
    <location>
        <begin position="122"/>
        <end position="183"/>
    </location>
</feature>
<dbReference type="GO" id="GO:0000976">
    <property type="term" value="F:transcription cis-regulatory region binding"/>
    <property type="evidence" value="ECO:0007669"/>
    <property type="project" value="TreeGrafter"/>
</dbReference>
<keyword evidence="1" id="KW-0597">Phosphoprotein</keyword>
<dbReference type="PROSITE" id="PS50921">
    <property type="entry name" value="ANTAR"/>
    <property type="match status" value="1"/>
</dbReference>
<dbReference type="eggNOG" id="COG3707">
    <property type="taxonomic scope" value="Bacteria"/>
</dbReference>
<dbReference type="PIRSF" id="PIRSF036382">
    <property type="entry name" value="RR_antiterm"/>
    <property type="match status" value="1"/>
</dbReference>
<reference evidence="9" key="1">
    <citation type="submission" date="2016-05" db="EMBL/GenBank/DDBJ databases">
        <title>Complete Genome and Methylome Analysis of Psychrotrophic Bacterial Isolates from Antarctic Lake Untersee.</title>
        <authorList>
            <person name="Fomenkov A."/>
            <person name="Akimov V.N."/>
            <person name="Vasilyeva L.V."/>
            <person name="Andersen D."/>
            <person name="Vincze T."/>
            <person name="Roberts R.J."/>
        </authorList>
    </citation>
    <scope>NUCLEOTIDE SEQUENCE [LARGE SCALE GENOMIC DNA]</scope>
    <source>
        <strain evidence="9">U14-5</strain>
    </source>
</reference>
<dbReference type="SMART" id="SM01012">
    <property type="entry name" value="ANTAR"/>
    <property type="match status" value="1"/>
</dbReference>
<feature type="domain" description="Response regulatory" evidence="7">
    <location>
        <begin position="2"/>
        <end position="116"/>
    </location>
</feature>
<dbReference type="AlphaFoldDB" id="A0A1L7ACN2"/>
<keyword evidence="9" id="KW-0808">Transferase</keyword>
<sequence length="186" mass="20453">MRVLLVDDEEDRAATVSAGLTAAGCTVVAVAPDAMQLTRRVRESGADVIVCALDDPSRDALESMGALHRDEPRPVVVFAARGDTDQIQAALEAGVAAYVVEGLSPERVRPVIEVAILRFRAHQALRRELEEARASLAERKLIDAAKLRLMQRAKLSEPEAHKRLRRIAMERRIRLIDLAAEIMSNS</sequence>
<name>A0A1L7ACN2_9PROT</name>
<dbReference type="GO" id="GO:0032993">
    <property type="term" value="C:protein-DNA complex"/>
    <property type="evidence" value="ECO:0007669"/>
    <property type="project" value="TreeGrafter"/>
</dbReference>
<keyword evidence="5" id="KW-0804">Transcription</keyword>
<dbReference type="Proteomes" id="UP000185494">
    <property type="component" value="Chromosome 1"/>
</dbReference>
<accession>A0A1L7ACN2</accession>
<dbReference type="KEGG" id="rgi:RGI145_04725"/>
<dbReference type="GO" id="GO:0016301">
    <property type="term" value="F:kinase activity"/>
    <property type="evidence" value="ECO:0007669"/>
    <property type="project" value="UniProtKB-KW"/>
</dbReference>
<evidence type="ECO:0000256" key="6">
    <source>
        <dbReference type="PROSITE-ProRule" id="PRU00169"/>
    </source>
</evidence>
<dbReference type="InterPro" id="IPR008327">
    <property type="entry name" value="Sig_transdc_resp-reg_antiterm"/>
</dbReference>
<evidence type="ECO:0000256" key="5">
    <source>
        <dbReference type="ARBA" id="ARBA00023163"/>
    </source>
</evidence>
<dbReference type="PROSITE" id="PS50110">
    <property type="entry name" value="RESPONSE_REGULATORY"/>
    <property type="match status" value="1"/>
</dbReference>
<dbReference type="InterPro" id="IPR039420">
    <property type="entry name" value="WalR-like"/>
</dbReference>
<dbReference type="Pfam" id="PF03861">
    <property type="entry name" value="ANTAR"/>
    <property type="match status" value="1"/>
</dbReference>
<dbReference type="InterPro" id="IPR011006">
    <property type="entry name" value="CheY-like_superfamily"/>
</dbReference>
<dbReference type="GO" id="GO:0006355">
    <property type="term" value="P:regulation of DNA-templated transcription"/>
    <property type="evidence" value="ECO:0007669"/>
    <property type="project" value="TreeGrafter"/>
</dbReference>
<dbReference type="STRING" id="257708.RGI145_04725"/>
<evidence type="ECO:0000259" key="7">
    <source>
        <dbReference type="PROSITE" id="PS50110"/>
    </source>
</evidence>
<dbReference type="PANTHER" id="PTHR48111:SF1">
    <property type="entry name" value="TWO-COMPONENT RESPONSE REGULATOR ORR33"/>
    <property type="match status" value="1"/>
</dbReference>
<dbReference type="InterPro" id="IPR005561">
    <property type="entry name" value="ANTAR"/>
</dbReference>
<dbReference type="InterPro" id="IPR001789">
    <property type="entry name" value="Sig_transdc_resp-reg_receiver"/>
</dbReference>
<evidence type="ECO:0000256" key="2">
    <source>
        <dbReference type="ARBA" id="ARBA00023012"/>
    </source>
</evidence>
<keyword evidence="4" id="KW-0238">DNA-binding</keyword>
<dbReference type="GO" id="GO:0000156">
    <property type="term" value="F:phosphorelay response regulator activity"/>
    <property type="evidence" value="ECO:0007669"/>
    <property type="project" value="TreeGrafter"/>
</dbReference>
<dbReference type="Pfam" id="PF00072">
    <property type="entry name" value="Response_reg"/>
    <property type="match status" value="1"/>
</dbReference>
<dbReference type="SMART" id="SM00448">
    <property type="entry name" value="REC"/>
    <property type="match status" value="1"/>
</dbReference>
<evidence type="ECO:0000259" key="8">
    <source>
        <dbReference type="PROSITE" id="PS50921"/>
    </source>
</evidence>
<dbReference type="GO" id="GO:0003723">
    <property type="term" value="F:RNA binding"/>
    <property type="evidence" value="ECO:0007669"/>
    <property type="project" value="InterPro"/>
</dbReference>
<dbReference type="EMBL" id="CP015583">
    <property type="protein sequence ID" value="APT56511.1"/>
    <property type="molecule type" value="Genomic_DNA"/>
</dbReference>
<evidence type="ECO:0000256" key="4">
    <source>
        <dbReference type="ARBA" id="ARBA00023125"/>
    </source>
</evidence>
<dbReference type="Gene3D" id="1.10.10.10">
    <property type="entry name" value="Winged helix-like DNA-binding domain superfamily/Winged helix DNA-binding domain"/>
    <property type="match status" value="1"/>
</dbReference>
<dbReference type="GO" id="GO:0005829">
    <property type="term" value="C:cytosol"/>
    <property type="evidence" value="ECO:0007669"/>
    <property type="project" value="TreeGrafter"/>
</dbReference>
<dbReference type="PROSITE" id="PS51257">
    <property type="entry name" value="PROKAR_LIPOPROTEIN"/>
    <property type="match status" value="1"/>
</dbReference>
<keyword evidence="3" id="KW-0805">Transcription regulation</keyword>
<dbReference type="Gene3D" id="3.40.50.2300">
    <property type="match status" value="1"/>
</dbReference>
<gene>
    <name evidence="9" type="ORF">RGI145_04725</name>
</gene>
<evidence type="ECO:0000313" key="9">
    <source>
        <dbReference type="EMBL" id="APT56511.1"/>
    </source>
</evidence>
<comment type="caution">
    <text evidence="6">Lacks conserved residue(s) required for the propagation of feature annotation.</text>
</comment>
<keyword evidence="2" id="KW-0902">Two-component regulatory system</keyword>
<evidence type="ECO:0000256" key="3">
    <source>
        <dbReference type="ARBA" id="ARBA00023015"/>
    </source>
</evidence>
<dbReference type="InterPro" id="IPR036388">
    <property type="entry name" value="WH-like_DNA-bd_sf"/>
</dbReference>
<protein>
    <submittedName>
        <fullName evidence="9">Histidine kinase</fullName>
    </submittedName>
</protein>